<keyword evidence="4" id="KW-1185">Reference proteome</keyword>
<feature type="domain" description="DUF3592" evidence="2">
    <location>
        <begin position="40"/>
        <end position="108"/>
    </location>
</feature>
<gene>
    <name evidence="3" type="ORF">FHX40_2325</name>
</gene>
<evidence type="ECO:0000313" key="3">
    <source>
        <dbReference type="EMBL" id="TQM75613.1"/>
    </source>
</evidence>
<proteinExistence type="predicted"/>
<feature type="transmembrane region" description="Helical" evidence="1">
    <location>
        <begin position="6"/>
        <end position="28"/>
    </location>
</feature>
<comment type="caution">
    <text evidence="3">The sequence shown here is derived from an EMBL/GenBank/DDBJ whole genome shotgun (WGS) entry which is preliminary data.</text>
</comment>
<keyword evidence="1" id="KW-1133">Transmembrane helix</keyword>
<sequence>MVPEPYQTALIFGLSGLACVIAGTWIVVNARRFRRRAVRVPGRIVELSSFSGGGSSTLYRPVVAFTTLDGTPVEAKSVFASFPPVGFVGEAVYVLYDPADPGKVRVDRLSGRGGLHGVLFAAFGLIFVAVGVLIAVLGG</sequence>
<reference evidence="3 4" key="1">
    <citation type="submission" date="2019-06" db="EMBL/GenBank/DDBJ databases">
        <title>Sequencing the genomes of 1000 actinobacteria strains.</title>
        <authorList>
            <person name="Klenk H.-P."/>
        </authorList>
    </citation>
    <scope>NUCLEOTIDE SEQUENCE [LARGE SCALE GENOMIC DNA]</scope>
    <source>
        <strain evidence="3 4">DSM 43186</strain>
    </source>
</reference>
<evidence type="ECO:0000313" key="4">
    <source>
        <dbReference type="Proteomes" id="UP000319213"/>
    </source>
</evidence>
<dbReference type="EMBL" id="VFPQ01000001">
    <property type="protein sequence ID" value="TQM75613.1"/>
    <property type="molecule type" value="Genomic_DNA"/>
</dbReference>
<name>A0A543IYG5_9ACTN</name>
<keyword evidence="1" id="KW-0812">Transmembrane</keyword>
<protein>
    <submittedName>
        <fullName evidence="3">Uncharacterized protein DUF3592</fullName>
    </submittedName>
</protein>
<dbReference type="Proteomes" id="UP000319213">
    <property type="component" value="Unassembled WGS sequence"/>
</dbReference>
<keyword evidence="1" id="KW-0472">Membrane</keyword>
<dbReference type="AlphaFoldDB" id="A0A543IYG5"/>
<dbReference type="Pfam" id="PF12158">
    <property type="entry name" value="DUF3592"/>
    <property type="match status" value="1"/>
</dbReference>
<evidence type="ECO:0000259" key="2">
    <source>
        <dbReference type="Pfam" id="PF12158"/>
    </source>
</evidence>
<organism evidence="3 4">
    <name type="scientific">Thermopolyspora flexuosa</name>
    <dbReference type="NCBI Taxonomy" id="103836"/>
    <lineage>
        <taxon>Bacteria</taxon>
        <taxon>Bacillati</taxon>
        <taxon>Actinomycetota</taxon>
        <taxon>Actinomycetes</taxon>
        <taxon>Streptosporangiales</taxon>
        <taxon>Streptosporangiaceae</taxon>
        <taxon>Thermopolyspora</taxon>
    </lineage>
</organism>
<dbReference type="RefSeq" id="WP_189136124.1">
    <property type="nucleotide sequence ID" value="NZ_BMPV01000001.1"/>
</dbReference>
<feature type="transmembrane region" description="Helical" evidence="1">
    <location>
        <begin position="118"/>
        <end position="138"/>
    </location>
</feature>
<accession>A0A543IYG5</accession>
<evidence type="ECO:0000256" key="1">
    <source>
        <dbReference type="SAM" id="Phobius"/>
    </source>
</evidence>
<dbReference type="InterPro" id="IPR021994">
    <property type="entry name" value="DUF3592"/>
</dbReference>